<feature type="binding site" evidence="9 11">
    <location>
        <position position="57"/>
    </location>
    <ligand>
        <name>substrate</name>
    </ligand>
</feature>
<feature type="chain" id="PRO_5041496475" description="Aspartate 1-decarboxylase alpha chain" evidence="9 13">
    <location>
        <begin position="25"/>
        <end position="130"/>
    </location>
</feature>
<dbReference type="AlphaFoldDB" id="A0AA49IXP6"/>
<dbReference type="GO" id="GO:0015940">
    <property type="term" value="P:pantothenate biosynthetic process"/>
    <property type="evidence" value="ECO:0007669"/>
    <property type="project" value="UniProtKB-UniRule"/>
</dbReference>
<dbReference type="Proteomes" id="UP001234916">
    <property type="component" value="Chromosome"/>
</dbReference>
<evidence type="ECO:0000256" key="13">
    <source>
        <dbReference type="PIRSR" id="PIRSR006246-5"/>
    </source>
</evidence>
<feature type="active site" description="Schiff-base intermediate with substrate; via pyruvic acid" evidence="9 10">
    <location>
        <position position="25"/>
    </location>
</feature>
<dbReference type="CDD" id="cd06919">
    <property type="entry name" value="Asp_decarbox"/>
    <property type="match status" value="1"/>
</dbReference>
<dbReference type="HAMAP" id="MF_00446">
    <property type="entry name" value="PanD"/>
    <property type="match status" value="1"/>
</dbReference>
<comment type="subunit">
    <text evidence="9">Heterooctamer of four alpha and four beta subunits.</text>
</comment>
<evidence type="ECO:0000256" key="11">
    <source>
        <dbReference type="PIRSR" id="PIRSR006246-2"/>
    </source>
</evidence>
<comment type="PTM">
    <text evidence="9 12">Is synthesized initially as an inactive proenzyme, which is activated by self-cleavage at a specific serine bond to produce a beta-subunit with a hydroxyl group at its C-terminus and an alpha-subunit with a pyruvoyl group at its N-terminus.</text>
</comment>
<keyword evidence="2 9" id="KW-0566">Pantothenate biosynthesis</keyword>
<dbReference type="EMBL" id="CP107246">
    <property type="protein sequence ID" value="WIM06807.1"/>
    <property type="molecule type" value="Genomic_DNA"/>
</dbReference>
<keyword evidence="3 9" id="KW-0210">Decarboxylase</keyword>
<feature type="chain" id="PRO_5041496474" description="Aspartate 1-decarboxylase beta chain" evidence="9 13">
    <location>
        <begin position="1"/>
        <end position="24"/>
    </location>
</feature>
<evidence type="ECO:0000256" key="10">
    <source>
        <dbReference type="PIRSR" id="PIRSR006246-1"/>
    </source>
</evidence>
<dbReference type="Gene3D" id="2.40.40.20">
    <property type="match status" value="1"/>
</dbReference>
<comment type="catalytic activity">
    <reaction evidence="9">
        <text>L-aspartate + H(+) = beta-alanine + CO2</text>
        <dbReference type="Rhea" id="RHEA:19497"/>
        <dbReference type="ChEBI" id="CHEBI:15378"/>
        <dbReference type="ChEBI" id="CHEBI:16526"/>
        <dbReference type="ChEBI" id="CHEBI:29991"/>
        <dbReference type="ChEBI" id="CHEBI:57966"/>
        <dbReference type="EC" id="4.1.1.11"/>
    </reaction>
</comment>
<feature type="modified residue" description="Pyruvic acid (Ser)" evidence="9 12">
    <location>
        <position position="25"/>
    </location>
</feature>
<evidence type="ECO:0000256" key="5">
    <source>
        <dbReference type="ARBA" id="ARBA00023145"/>
    </source>
</evidence>
<dbReference type="GO" id="GO:0006523">
    <property type="term" value="P:alanine biosynthetic process"/>
    <property type="evidence" value="ECO:0007669"/>
    <property type="project" value="InterPro"/>
</dbReference>
<name>A0AA49IXP6_9PROT</name>
<evidence type="ECO:0000256" key="8">
    <source>
        <dbReference type="ARBA" id="ARBA00023317"/>
    </source>
</evidence>
<dbReference type="KEGG" id="npv:OHM77_05950"/>
<evidence type="ECO:0000256" key="12">
    <source>
        <dbReference type="PIRSR" id="PIRSR006246-3"/>
    </source>
</evidence>
<reference evidence="14" key="1">
    <citation type="journal article" date="2023" name="Nat. Microbiol.">
        <title>Enrichment and characterization of a nitric oxide-reducing microbial community in a continuous bioreactor.</title>
        <authorList>
            <person name="Garrido-Amador P."/>
            <person name="Stortenbeker N."/>
            <person name="Wessels H.J.C.T."/>
            <person name="Speth D.R."/>
            <person name="Garcia-Heredia I."/>
            <person name="Kartal B."/>
        </authorList>
    </citation>
    <scope>NUCLEOTIDE SEQUENCE</scope>
    <source>
        <strain evidence="14">MAG1</strain>
    </source>
</reference>
<comment type="subcellular location">
    <subcellularLocation>
        <location evidence="9">Cytoplasm</location>
    </subcellularLocation>
</comment>
<dbReference type="PANTHER" id="PTHR21012:SF0">
    <property type="entry name" value="ASPARTATE 1-DECARBOXYLASE"/>
    <property type="match status" value="1"/>
</dbReference>
<dbReference type="Pfam" id="PF02261">
    <property type="entry name" value="Asp_decarbox"/>
    <property type="match status" value="1"/>
</dbReference>
<dbReference type="SUPFAM" id="SSF50692">
    <property type="entry name" value="ADC-like"/>
    <property type="match status" value="1"/>
</dbReference>
<feature type="active site" description="Proton donor" evidence="9 10">
    <location>
        <position position="58"/>
    </location>
</feature>
<comment type="cofactor">
    <cofactor evidence="9 10">
        <name>pyruvate</name>
        <dbReference type="ChEBI" id="CHEBI:15361"/>
    </cofactor>
    <text evidence="9 10">Binds 1 pyruvoyl group covalently per subunit.</text>
</comment>
<evidence type="ECO:0000256" key="4">
    <source>
        <dbReference type="ARBA" id="ARBA00022813"/>
    </source>
</evidence>
<protein>
    <recommendedName>
        <fullName evidence="9">Aspartate 1-decarboxylase</fullName>
        <ecNumber evidence="9">4.1.1.11</ecNumber>
    </recommendedName>
    <alternativeName>
        <fullName evidence="9">Aspartate alpha-decarboxylase</fullName>
    </alternativeName>
    <component>
        <recommendedName>
            <fullName evidence="9">Aspartate 1-decarboxylase beta chain</fullName>
        </recommendedName>
    </component>
    <component>
        <recommendedName>
            <fullName evidence="9">Aspartate 1-decarboxylase alpha chain</fullName>
        </recommendedName>
    </component>
</protein>
<dbReference type="PANTHER" id="PTHR21012">
    <property type="entry name" value="ASPARTATE 1-DECARBOXYLASE"/>
    <property type="match status" value="1"/>
</dbReference>
<sequence length="130" mass="14465">MQRMMLKSKLHRVTVTQAELHYEGSCAIDEDLLDAADIREYQQIEVWNINNGERFTTYAIKAERGSGTISVNGAAARKASAGDLLIIATFASYNEIELARFKPDLVYVDARNRITHHSRNIPAQSAAQAA</sequence>
<gene>
    <name evidence="9" type="primary">panD</name>
    <name evidence="14" type="ORF">OHM77_05950</name>
</gene>
<comment type="similarity">
    <text evidence="9">Belongs to the PanD family.</text>
</comment>
<keyword evidence="8 9" id="KW-0670">Pyruvate</keyword>
<feature type="binding site" evidence="9 11">
    <location>
        <begin position="73"/>
        <end position="75"/>
    </location>
    <ligand>
        <name>substrate</name>
    </ligand>
</feature>
<dbReference type="InterPro" id="IPR009010">
    <property type="entry name" value="Asp_de-COase-like_dom_sf"/>
</dbReference>
<keyword evidence="5 9" id="KW-0865">Zymogen</keyword>
<comment type="pathway">
    <text evidence="9">Cofactor biosynthesis; (R)-pantothenate biosynthesis; beta-alanine from L-aspartate: step 1/1.</text>
</comment>
<evidence type="ECO:0000256" key="6">
    <source>
        <dbReference type="ARBA" id="ARBA00023239"/>
    </source>
</evidence>
<comment type="function">
    <text evidence="9">Catalyzes the pyruvoyl-dependent decarboxylation of aspartate to produce beta-alanine.</text>
</comment>
<evidence type="ECO:0000256" key="3">
    <source>
        <dbReference type="ARBA" id="ARBA00022793"/>
    </source>
</evidence>
<dbReference type="PIRSF" id="PIRSF006246">
    <property type="entry name" value="Asp_decarbox"/>
    <property type="match status" value="1"/>
</dbReference>
<keyword evidence="1 9" id="KW-0963">Cytoplasm</keyword>
<accession>A0AA49IXP6</accession>
<evidence type="ECO:0000256" key="2">
    <source>
        <dbReference type="ARBA" id="ARBA00022655"/>
    </source>
</evidence>
<evidence type="ECO:0000256" key="1">
    <source>
        <dbReference type="ARBA" id="ARBA00022490"/>
    </source>
</evidence>
<dbReference type="EC" id="4.1.1.11" evidence="9"/>
<evidence type="ECO:0000256" key="7">
    <source>
        <dbReference type="ARBA" id="ARBA00023270"/>
    </source>
</evidence>
<dbReference type="InterPro" id="IPR003190">
    <property type="entry name" value="Asp_decarbox"/>
</dbReference>
<dbReference type="NCBIfam" id="TIGR00223">
    <property type="entry name" value="panD"/>
    <property type="match status" value="1"/>
</dbReference>
<organism evidence="14">
    <name type="scientific">Candidatus Nitricoxidivorans perseverans</name>
    <dbReference type="NCBI Taxonomy" id="2975601"/>
    <lineage>
        <taxon>Bacteria</taxon>
        <taxon>Pseudomonadati</taxon>
        <taxon>Pseudomonadota</taxon>
        <taxon>Betaproteobacteria</taxon>
        <taxon>Nitrosomonadales</taxon>
        <taxon>Sterolibacteriaceae</taxon>
        <taxon>Candidatus Nitricoxidivorans</taxon>
    </lineage>
</organism>
<dbReference type="GO" id="GO:0005829">
    <property type="term" value="C:cytosol"/>
    <property type="evidence" value="ECO:0007669"/>
    <property type="project" value="TreeGrafter"/>
</dbReference>
<keyword evidence="4 9" id="KW-0068">Autocatalytic cleavage</keyword>
<evidence type="ECO:0000313" key="14">
    <source>
        <dbReference type="EMBL" id="WIM06807.1"/>
    </source>
</evidence>
<keyword evidence="6 9" id="KW-0456">Lyase</keyword>
<evidence type="ECO:0000256" key="9">
    <source>
        <dbReference type="HAMAP-Rule" id="MF_00446"/>
    </source>
</evidence>
<dbReference type="GO" id="GO:0004068">
    <property type="term" value="F:aspartate 1-decarboxylase activity"/>
    <property type="evidence" value="ECO:0007669"/>
    <property type="project" value="UniProtKB-UniRule"/>
</dbReference>
<keyword evidence="7 9" id="KW-0704">Schiff base</keyword>
<proteinExistence type="inferred from homology"/>